<comment type="caution">
    <text evidence="7">The sequence shown here is derived from an EMBL/GenBank/DDBJ whole genome shotgun (WGS) entry which is preliminary data.</text>
</comment>
<keyword evidence="8" id="KW-1185">Reference proteome</keyword>
<dbReference type="SUPFAM" id="SSF52833">
    <property type="entry name" value="Thioredoxin-like"/>
    <property type="match status" value="1"/>
</dbReference>
<evidence type="ECO:0000313" key="7">
    <source>
        <dbReference type="EMBL" id="MCM5678551.1"/>
    </source>
</evidence>
<dbReference type="InterPro" id="IPR011990">
    <property type="entry name" value="TPR-like_helical_dom_sf"/>
</dbReference>
<evidence type="ECO:0000313" key="8">
    <source>
        <dbReference type="Proteomes" id="UP001165541"/>
    </source>
</evidence>
<dbReference type="InterPro" id="IPR036249">
    <property type="entry name" value="Thioredoxin-like_sf"/>
</dbReference>
<evidence type="ECO:0000256" key="5">
    <source>
        <dbReference type="PROSITE-ProRule" id="PRU00339"/>
    </source>
</evidence>
<dbReference type="Pfam" id="PF14559">
    <property type="entry name" value="TPR_19"/>
    <property type="match status" value="1"/>
</dbReference>
<evidence type="ECO:0000259" key="6">
    <source>
        <dbReference type="PROSITE" id="PS51352"/>
    </source>
</evidence>
<keyword evidence="1" id="KW-0813">Transport</keyword>
<dbReference type="InterPro" id="IPR019734">
    <property type="entry name" value="TPR_rpt"/>
</dbReference>
<dbReference type="Pfam" id="PF14561">
    <property type="entry name" value="TPR_20"/>
    <property type="match status" value="1"/>
</dbReference>
<dbReference type="PANTHER" id="PTHR45663:SF11">
    <property type="entry name" value="GEO12009P1"/>
    <property type="match status" value="1"/>
</dbReference>
<dbReference type="EMBL" id="JAMKFE010000002">
    <property type="protein sequence ID" value="MCM5678551.1"/>
    <property type="molecule type" value="Genomic_DNA"/>
</dbReference>
<sequence length="314" mass="34185">MIDITLQNFEAEVLQASMTQPVLLDIWAPWCGPCRTLGPMLETLEADYEGRFVLGKLNADEQPEIAGQLSSMFGVRSIPFCVMFRDGQPVDGFVGALPQDQIQQFLDKHVPAEAQMVADEAADEAELLADEGDVDGALERLQEAIAIDPANDAARLDYVKLLLQAGRTADARVAYEPVASKALIDGRIAAFGQWVDACEKAAVGRPAEALQVAIAANKRDFDARFELAQRHFAAQAWTAAMDELLEIIMRDKKWNDEAARKAYVAVLELMAKPAAKAAEAAPQKGALEVTGKTVAAPADPVIDQYRRKLSMALF</sequence>
<keyword evidence="4" id="KW-0676">Redox-active center</keyword>
<organism evidence="7 8">
    <name type="scientific">Caldimonas mangrovi</name>
    <dbReference type="NCBI Taxonomy" id="2944811"/>
    <lineage>
        <taxon>Bacteria</taxon>
        <taxon>Pseudomonadati</taxon>
        <taxon>Pseudomonadota</taxon>
        <taxon>Betaproteobacteria</taxon>
        <taxon>Burkholderiales</taxon>
        <taxon>Sphaerotilaceae</taxon>
        <taxon>Caldimonas</taxon>
    </lineage>
</organism>
<dbReference type="RefSeq" id="WP_251776697.1">
    <property type="nucleotide sequence ID" value="NZ_JAMKFE010000002.1"/>
</dbReference>
<dbReference type="PROSITE" id="PS51352">
    <property type="entry name" value="THIOREDOXIN_2"/>
    <property type="match status" value="1"/>
</dbReference>
<dbReference type="Pfam" id="PF00085">
    <property type="entry name" value="Thioredoxin"/>
    <property type="match status" value="1"/>
</dbReference>
<dbReference type="InterPro" id="IPR017937">
    <property type="entry name" value="Thioredoxin_CS"/>
</dbReference>
<keyword evidence="2" id="KW-0249">Electron transport</keyword>
<dbReference type="Proteomes" id="UP001165541">
    <property type="component" value="Unassembled WGS sequence"/>
</dbReference>
<dbReference type="SUPFAM" id="SSF48452">
    <property type="entry name" value="TPR-like"/>
    <property type="match status" value="1"/>
</dbReference>
<evidence type="ECO:0000256" key="2">
    <source>
        <dbReference type="ARBA" id="ARBA00022982"/>
    </source>
</evidence>
<protein>
    <submittedName>
        <fullName evidence="7">Tetratricopeptide repeat protein</fullName>
    </submittedName>
</protein>
<dbReference type="InterPro" id="IPR013766">
    <property type="entry name" value="Thioredoxin_domain"/>
</dbReference>
<gene>
    <name evidence="7" type="ORF">M8A51_03280</name>
</gene>
<dbReference type="PANTHER" id="PTHR45663">
    <property type="entry name" value="GEO12009P1"/>
    <property type="match status" value="1"/>
</dbReference>
<evidence type="ECO:0000256" key="1">
    <source>
        <dbReference type="ARBA" id="ARBA00022448"/>
    </source>
</evidence>
<keyword evidence="3" id="KW-1015">Disulfide bond</keyword>
<feature type="domain" description="Thioredoxin" evidence="6">
    <location>
        <begin position="1"/>
        <end position="111"/>
    </location>
</feature>
<dbReference type="Gene3D" id="3.40.30.10">
    <property type="entry name" value="Glutaredoxin"/>
    <property type="match status" value="1"/>
</dbReference>
<accession>A0ABT0YII7</accession>
<feature type="repeat" description="TPR" evidence="5">
    <location>
        <begin position="118"/>
        <end position="151"/>
    </location>
</feature>
<reference evidence="7" key="1">
    <citation type="submission" date="2022-05" db="EMBL/GenBank/DDBJ databases">
        <title>Schlegelella sp. nov., isolated from mangrove soil.</title>
        <authorList>
            <person name="Liu Y."/>
            <person name="Ge X."/>
            <person name="Liu W."/>
        </authorList>
    </citation>
    <scope>NUCLEOTIDE SEQUENCE</scope>
    <source>
        <strain evidence="7">S2-27</strain>
    </source>
</reference>
<dbReference type="Gene3D" id="1.25.40.10">
    <property type="entry name" value="Tetratricopeptide repeat domain"/>
    <property type="match status" value="2"/>
</dbReference>
<evidence type="ECO:0000256" key="4">
    <source>
        <dbReference type="ARBA" id="ARBA00023284"/>
    </source>
</evidence>
<dbReference type="CDD" id="cd02947">
    <property type="entry name" value="TRX_family"/>
    <property type="match status" value="1"/>
</dbReference>
<dbReference type="PROSITE" id="PS50005">
    <property type="entry name" value="TPR"/>
    <property type="match status" value="1"/>
</dbReference>
<evidence type="ECO:0000256" key="3">
    <source>
        <dbReference type="ARBA" id="ARBA00023157"/>
    </source>
</evidence>
<dbReference type="PROSITE" id="PS00194">
    <property type="entry name" value="THIOREDOXIN_1"/>
    <property type="match status" value="1"/>
</dbReference>
<dbReference type="PRINTS" id="PR00421">
    <property type="entry name" value="THIOREDOXIN"/>
</dbReference>
<proteinExistence type="predicted"/>
<keyword evidence="5" id="KW-0802">TPR repeat</keyword>
<name>A0ABT0YII7_9BURK</name>